<evidence type="ECO:0000313" key="1">
    <source>
        <dbReference type="EMBL" id="QDU61140.1"/>
    </source>
</evidence>
<dbReference type="AlphaFoldDB" id="A0A518B2C9"/>
<keyword evidence="2" id="KW-1185">Reference proteome</keyword>
<protein>
    <recommendedName>
        <fullName evidence="3">Carboxypeptidase regulatory-like domain-containing protein</fullName>
    </recommendedName>
</protein>
<accession>A0A518B2C9</accession>
<dbReference type="KEGG" id="knv:Pan216_19940"/>
<sequence length="146" mass="16036">MGNHWGSVMPNRQSQGVIVLAVVLVAGCGDSQEPPPYPSSRVTGSITIDGKPIEEGRVQFLPKDSAQGPVTSAEIREGTYTLDRVPMGKQTAILTATRKTGRMIDDYGKPFPEVVNIIPETYRDGITIDISEKEQRCDFELESRDQ</sequence>
<reference evidence="1 2" key="1">
    <citation type="submission" date="2019-02" db="EMBL/GenBank/DDBJ databases">
        <title>Deep-cultivation of Planctomycetes and their phenomic and genomic characterization uncovers novel biology.</title>
        <authorList>
            <person name="Wiegand S."/>
            <person name="Jogler M."/>
            <person name="Boedeker C."/>
            <person name="Pinto D."/>
            <person name="Vollmers J."/>
            <person name="Rivas-Marin E."/>
            <person name="Kohn T."/>
            <person name="Peeters S.H."/>
            <person name="Heuer A."/>
            <person name="Rast P."/>
            <person name="Oberbeckmann S."/>
            <person name="Bunk B."/>
            <person name="Jeske O."/>
            <person name="Meyerdierks A."/>
            <person name="Storesund J.E."/>
            <person name="Kallscheuer N."/>
            <person name="Luecker S."/>
            <person name="Lage O.M."/>
            <person name="Pohl T."/>
            <person name="Merkel B.J."/>
            <person name="Hornburger P."/>
            <person name="Mueller R.-W."/>
            <person name="Bruemmer F."/>
            <person name="Labrenz M."/>
            <person name="Spormann A.M."/>
            <person name="Op den Camp H."/>
            <person name="Overmann J."/>
            <person name="Amann R."/>
            <person name="Jetten M.S.M."/>
            <person name="Mascher T."/>
            <person name="Medema M.H."/>
            <person name="Devos D.P."/>
            <person name="Kaster A.-K."/>
            <person name="Ovreas L."/>
            <person name="Rohde M."/>
            <person name="Galperin M.Y."/>
            <person name="Jogler C."/>
        </authorList>
    </citation>
    <scope>NUCLEOTIDE SEQUENCE [LARGE SCALE GENOMIC DNA]</scope>
    <source>
        <strain evidence="1 2">Pan216</strain>
    </source>
</reference>
<dbReference type="EMBL" id="CP036279">
    <property type="protein sequence ID" value="QDU61140.1"/>
    <property type="molecule type" value="Genomic_DNA"/>
</dbReference>
<name>A0A518B2C9_9BACT</name>
<gene>
    <name evidence="1" type="ORF">Pan216_19940</name>
</gene>
<dbReference type="Proteomes" id="UP000317093">
    <property type="component" value="Chromosome"/>
</dbReference>
<organism evidence="1 2">
    <name type="scientific">Kolteria novifilia</name>
    <dbReference type="NCBI Taxonomy" id="2527975"/>
    <lineage>
        <taxon>Bacteria</taxon>
        <taxon>Pseudomonadati</taxon>
        <taxon>Planctomycetota</taxon>
        <taxon>Planctomycetia</taxon>
        <taxon>Kolteriales</taxon>
        <taxon>Kolteriaceae</taxon>
        <taxon>Kolteria</taxon>
    </lineage>
</organism>
<evidence type="ECO:0008006" key="3">
    <source>
        <dbReference type="Google" id="ProtNLM"/>
    </source>
</evidence>
<evidence type="ECO:0000313" key="2">
    <source>
        <dbReference type="Proteomes" id="UP000317093"/>
    </source>
</evidence>
<proteinExistence type="predicted"/>